<evidence type="ECO:0000256" key="3">
    <source>
        <dbReference type="ARBA" id="ARBA00023157"/>
    </source>
</evidence>
<feature type="domain" description="Thioredoxin" evidence="5">
    <location>
        <begin position="271"/>
        <end position="408"/>
    </location>
</feature>
<dbReference type="GO" id="GO:0016209">
    <property type="term" value="F:antioxidant activity"/>
    <property type="evidence" value="ECO:0007669"/>
    <property type="project" value="InterPro"/>
</dbReference>
<gene>
    <name evidence="6" type="ORF">A8C32_19035</name>
</gene>
<proteinExistence type="predicted"/>
<dbReference type="STRING" id="1849968.A8C32_19035"/>
<evidence type="ECO:0000313" key="6">
    <source>
        <dbReference type="EMBL" id="OEK06127.1"/>
    </source>
</evidence>
<keyword evidence="4" id="KW-0676">Redox-active center</keyword>
<dbReference type="Pfam" id="PF00578">
    <property type="entry name" value="AhpC-TSA"/>
    <property type="match status" value="1"/>
</dbReference>
<dbReference type="PANTHER" id="PTHR42852:SF6">
    <property type="entry name" value="THIOL:DISULFIDE INTERCHANGE PROTEIN DSBE"/>
    <property type="match status" value="1"/>
</dbReference>
<dbReference type="GO" id="GO:0030313">
    <property type="term" value="C:cell envelope"/>
    <property type="evidence" value="ECO:0007669"/>
    <property type="project" value="UniProtKB-SubCell"/>
</dbReference>
<dbReference type="InterPro" id="IPR000866">
    <property type="entry name" value="AhpC/TSA"/>
</dbReference>
<dbReference type="OrthoDB" id="1069091at2"/>
<protein>
    <recommendedName>
        <fullName evidence="5">Thioredoxin domain-containing protein</fullName>
    </recommendedName>
</protein>
<keyword evidence="2" id="KW-0201">Cytochrome c-type biogenesis</keyword>
<dbReference type="GO" id="GO:0017004">
    <property type="term" value="P:cytochrome complex assembly"/>
    <property type="evidence" value="ECO:0007669"/>
    <property type="project" value="UniProtKB-KW"/>
</dbReference>
<evidence type="ECO:0000256" key="2">
    <source>
        <dbReference type="ARBA" id="ARBA00022748"/>
    </source>
</evidence>
<dbReference type="Gene3D" id="3.40.30.10">
    <property type="entry name" value="Glutaredoxin"/>
    <property type="match status" value="1"/>
</dbReference>
<dbReference type="InterPro" id="IPR050553">
    <property type="entry name" value="Thioredoxin_ResA/DsbE_sf"/>
</dbReference>
<evidence type="ECO:0000259" key="5">
    <source>
        <dbReference type="PROSITE" id="PS51352"/>
    </source>
</evidence>
<dbReference type="SUPFAM" id="SSF52833">
    <property type="entry name" value="Thioredoxin-like"/>
    <property type="match status" value="1"/>
</dbReference>
<keyword evidence="3" id="KW-1015">Disulfide bond</keyword>
<evidence type="ECO:0000256" key="1">
    <source>
        <dbReference type="ARBA" id="ARBA00004196"/>
    </source>
</evidence>
<dbReference type="PROSITE" id="PS51257">
    <property type="entry name" value="PROKAR_LIPOPROTEIN"/>
    <property type="match status" value="1"/>
</dbReference>
<dbReference type="RefSeq" id="WP_069831016.1">
    <property type="nucleotide sequence ID" value="NZ_MDJD01000049.1"/>
</dbReference>
<dbReference type="InterPro" id="IPR025380">
    <property type="entry name" value="DUF4369"/>
</dbReference>
<keyword evidence="7" id="KW-1185">Reference proteome</keyword>
<dbReference type="InterPro" id="IPR036249">
    <property type="entry name" value="Thioredoxin-like_sf"/>
</dbReference>
<comment type="caution">
    <text evidence="6">The sequence shown here is derived from an EMBL/GenBank/DDBJ whole genome shotgun (WGS) entry which is preliminary data.</text>
</comment>
<dbReference type="PROSITE" id="PS51352">
    <property type="entry name" value="THIOREDOXIN_2"/>
    <property type="match status" value="1"/>
</dbReference>
<accession>A0A1E5T4C3</accession>
<evidence type="ECO:0000313" key="7">
    <source>
        <dbReference type="Proteomes" id="UP000095713"/>
    </source>
</evidence>
<dbReference type="EMBL" id="MDJD01000049">
    <property type="protein sequence ID" value="OEK06127.1"/>
    <property type="molecule type" value="Genomic_DNA"/>
</dbReference>
<reference evidence="6 7" key="1">
    <citation type="submission" date="2016-05" db="EMBL/GenBank/DDBJ databases">
        <title>Draft Genome Sequence of Algibacter sp. Strain SK-16 Isolated from the Surface Water of Aburatsubo Inlet.</title>
        <authorList>
            <person name="Wong S.-K."/>
            <person name="Yoshizawa S."/>
            <person name="Nakajima Y."/>
            <person name="Ogura Y."/>
            <person name="Tetsuya H."/>
            <person name="Hamasaki K."/>
        </authorList>
    </citation>
    <scope>NUCLEOTIDE SEQUENCE [LARGE SCALE GENOMIC DNA]</scope>
    <source>
        <strain evidence="6 7">SK-16</strain>
    </source>
</reference>
<dbReference type="AlphaFoldDB" id="A0A1E5T4C3"/>
<dbReference type="InterPro" id="IPR013766">
    <property type="entry name" value="Thioredoxin_domain"/>
</dbReference>
<comment type="subcellular location">
    <subcellularLocation>
        <location evidence="1">Cell envelope</location>
    </subcellularLocation>
</comment>
<dbReference type="GO" id="GO:0016491">
    <property type="term" value="F:oxidoreductase activity"/>
    <property type="evidence" value="ECO:0007669"/>
    <property type="project" value="InterPro"/>
</dbReference>
<dbReference type="Pfam" id="PF14289">
    <property type="entry name" value="DUF4369"/>
    <property type="match status" value="1"/>
</dbReference>
<dbReference type="Proteomes" id="UP000095713">
    <property type="component" value="Unassembled WGS sequence"/>
</dbReference>
<organism evidence="6 7">
    <name type="scientific">Flavivirga aquatica</name>
    <dbReference type="NCBI Taxonomy" id="1849968"/>
    <lineage>
        <taxon>Bacteria</taxon>
        <taxon>Pseudomonadati</taxon>
        <taxon>Bacteroidota</taxon>
        <taxon>Flavobacteriia</taxon>
        <taxon>Flavobacteriales</taxon>
        <taxon>Flavobacteriaceae</taxon>
        <taxon>Flavivirga</taxon>
    </lineage>
</organism>
<sequence length="408" mass="46587">MKHINIKSITAILIGLTIISGTALSCAQKKKEEQSIVKNSTIASITGTIKGHVNGNSISITEINADLDNESIDTISTVSLKNGKFSFDNIKVDDPRAVKLTFGDTINTIVFLEPGTINVEISPRDTIYTEYFTGIEVRAKRTGTINNTLFTQYRDKRYNILTSPEFVKVRAFDKTMFDLYADFDLLNKQMHQFKNISSKRDSMLMKIKKDFIVKHNDKMVSPYIVLFEDYRFNDAFNAKEIIDFFDAYDNSLNGNKYYESIKKYVVASRNTAVGITLADFALKNRNGETISLSSFKGKYVLIDFWAYWCKPCVAAFPHLEKLRKKYRTDGFEILGISSDPNQEQWIKALNKHKPSWTQVIDNKEKTVSKQFNISKLPTTFLIDKEGKIIAIDLYAEDLDNELHTIFGH</sequence>
<name>A0A1E5T4C3_9FLAO</name>
<evidence type="ECO:0000256" key="4">
    <source>
        <dbReference type="ARBA" id="ARBA00023284"/>
    </source>
</evidence>
<dbReference type="PANTHER" id="PTHR42852">
    <property type="entry name" value="THIOL:DISULFIDE INTERCHANGE PROTEIN DSBE"/>
    <property type="match status" value="1"/>
</dbReference>
<dbReference type="CDD" id="cd02966">
    <property type="entry name" value="TlpA_like_family"/>
    <property type="match status" value="1"/>
</dbReference>